<dbReference type="PROSITE" id="PS01360">
    <property type="entry name" value="ZF_MYND_1"/>
    <property type="match status" value="1"/>
</dbReference>
<evidence type="ECO:0000256" key="1">
    <source>
        <dbReference type="ARBA" id="ARBA00022723"/>
    </source>
</evidence>
<dbReference type="InParanoid" id="E2C620"/>
<evidence type="ECO:0000313" key="5">
    <source>
        <dbReference type="EMBL" id="EFN76625.1"/>
    </source>
</evidence>
<gene>
    <name evidence="5" type="ORF">EAI_07160</name>
</gene>
<proteinExistence type="predicted"/>
<keyword evidence="6" id="KW-1185">Reference proteome</keyword>
<dbReference type="PANTHER" id="PTHR28069:SF2">
    <property type="entry name" value="GH20023P"/>
    <property type="match status" value="1"/>
</dbReference>
<keyword evidence="3" id="KW-0862">Zinc</keyword>
<reference evidence="5 6" key="1">
    <citation type="journal article" date="2010" name="Science">
        <title>Genomic comparison of the ants Camponotus floridanus and Harpegnathos saltator.</title>
        <authorList>
            <person name="Bonasio R."/>
            <person name="Zhang G."/>
            <person name="Ye C."/>
            <person name="Mutti N.S."/>
            <person name="Fang X."/>
            <person name="Qin N."/>
            <person name="Donahue G."/>
            <person name="Yang P."/>
            <person name="Li Q."/>
            <person name="Li C."/>
            <person name="Zhang P."/>
            <person name="Huang Z."/>
            <person name="Berger S.L."/>
            <person name="Reinberg D."/>
            <person name="Wang J."/>
            <person name="Liebig J."/>
        </authorList>
    </citation>
    <scope>NUCLEOTIDE SEQUENCE [LARGE SCALE GENOMIC DNA]</scope>
    <source>
        <strain evidence="5 6">R22 G/1</strain>
    </source>
</reference>
<feature type="non-terminal residue" evidence="5">
    <location>
        <position position="355"/>
    </location>
</feature>
<evidence type="ECO:0000259" key="4">
    <source>
        <dbReference type="PROSITE" id="PS01360"/>
    </source>
</evidence>
<dbReference type="Proteomes" id="UP000008237">
    <property type="component" value="Unassembled WGS sequence"/>
</dbReference>
<dbReference type="Gene3D" id="6.10.140.2220">
    <property type="match status" value="1"/>
</dbReference>
<evidence type="ECO:0000256" key="2">
    <source>
        <dbReference type="ARBA" id="ARBA00022771"/>
    </source>
</evidence>
<sequence>KYFNPNICYICKTIVYNLMTCDYCHLVSYCSQEHKRLHRWQHMQMCLVVEEILNMDAGWDTRQLSREDWIESRKELMHLIKIKLWRNLKIEEINIILFAKSCCICHQQANLQMCIKCCSVNYCNDHVEEFQSVHSSNCYNQYLSFIIEIALINDISSLIKFTLLFDTYEPLIDMCSFIDKHLRKGPYKKLSDCLLSYIYVYSDFVSGPLTLYHGLREMLFHTLNIQDSSYIIHIIYSNYYDKEFFASWELFLHLLNHVQYLTIVILKMSSDTRRYNVNVCSQCRERNRIITIECYSISYYSYVLTNSYKRPNVIIGFQMNLYSNPIWPQIILRLREQNCPLFITFTSQLKAEISL</sequence>
<evidence type="ECO:0000313" key="6">
    <source>
        <dbReference type="Proteomes" id="UP000008237"/>
    </source>
</evidence>
<feature type="non-terminal residue" evidence="5">
    <location>
        <position position="1"/>
    </location>
</feature>
<keyword evidence="1" id="KW-0479">Metal-binding</keyword>
<dbReference type="InterPro" id="IPR002893">
    <property type="entry name" value="Znf_MYND"/>
</dbReference>
<dbReference type="Pfam" id="PF20179">
    <property type="entry name" value="MSS51_C"/>
    <property type="match status" value="1"/>
</dbReference>
<dbReference type="EMBL" id="GL452895">
    <property type="protein sequence ID" value="EFN76625.1"/>
    <property type="molecule type" value="Genomic_DNA"/>
</dbReference>
<dbReference type="AlphaFoldDB" id="E2C620"/>
<accession>E2C620</accession>
<evidence type="ECO:0000256" key="3">
    <source>
        <dbReference type="ARBA" id="ARBA00022833"/>
    </source>
</evidence>
<name>E2C620_HARSA</name>
<dbReference type="GO" id="GO:0008270">
    <property type="term" value="F:zinc ion binding"/>
    <property type="evidence" value="ECO:0007669"/>
    <property type="project" value="UniProtKB-KW"/>
</dbReference>
<organism evidence="6">
    <name type="scientific">Harpegnathos saltator</name>
    <name type="common">Jerdon's jumping ant</name>
    <dbReference type="NCBI Taxonomy" id="610380"/>
    <lineage>
        <taxon>Eukaryota</taxon>
        <taxon>Metazoa</taxon>
        <taxon>Ecdysozoa</taxon>
        <taxon>Arthropoda</taxon>
        <taxon>Hexapoda</taxon>
        <taxon>Insecta</taxon>
        <taxon>Pterygota</taxon>
        <taxon>Neoptera</taxon>
        <taxon>Endopterygota</taxon>
        <taxon>Hymenoptera</taxon>
        <taxon>Apocrita</taxon>
        <taxon>Aculeata</taxon>
        <taxon>Formicoidea</taxon>
        <taxon>Formicidae</taxon>
        <taxon>Ponerinae</taxon>
        <taxon>Ponerini</taxon>
        <taxon>Harpegnathos</taxon>
    </lineage>
</organism>
<dbReference type="InterPro" id="IPR046824">
    <property type="entry name" value="Mss51-like_C"/>
</dbReference>
<dbReference type="PANTHER" id="PTHR28069">
    <property type="entry name" value="GH20023P"/>
    <property type="match status" value="1"/>
</dbReference>
<feature type="domain" description="MYND-type" evidence="4">
    <location>
        <begin position="8"/>
        <end position="46"/>
    </location>
</feature>
<dbReference type="SUPFAM" id="SSF144232">
    <property type="entry name" value="HIT/MYND zinc finger-like"/>
    <property type="match status" value="1"/>
</dbReference>
<dbReference type="OrthoDB" id="5282002at2759"/>
<keyword evidence="2" id="KW-0863">Zinc-finger</keyword>
<protein>
    <recommendedName>
        <fullName evidence="4">MYND-type domain-containing protein</fullName>
    </recommendedName>
</protein>
<dbReference type="Pfam" id="PF01753">
    <property type="entry name" value="zf-MYND"/>
    <property type="match status" value="1"/>
</dbReference>